<proteinExistence type="predicted"/>
<evidence type="ECO:0000313" key="2">
    <source>
        <dbReference type="Proteomes" id="UP001596043"/>
    </source>
</evidence>
<accession>A0ABV9I4J2</accession>
<dbReference type="Pfam" id="PF14281">
    <property type="entry name" value="PDDEXK_4"/>
    <property type="match status" value="1"/>
</dbReference>
<dbReference type="InterPro" id="IPR029470">
    <property type="entry name" value="PDDEXK_4"/>
</dbReference>
<dbReference type="EMBL" id="JBHSFV010000018">
    <property type="protein sequence ID" value="MFC4636364.1"/>
    <property type="molecule type" value="Genomic_DNA"/>
</dbReference>
<name>A0ABV9I4J2_9FLAO</name>
<protein>
    <submittedName>
        <fullName evidence="1">PD-(D/E)XK nuclease family protein</fullName>
    </submittedName>
</protein>
<dbReference type="RefSeq" id="WP_379982486.1">
    <property type="nucleotide sequence ID" value="NZ_JBHSFV010000018.1"/>
</dbReference>
<sequence>MNNINVEHTEHLLKDVKDIIVNHEALARERGEDFNLFSIMNMESNETYTHSAVLVALLDPKGNHYKDELFLKLFLDEISYEYSDEDLQKVKVVAEYHTGKIDEEYTKGGFIDILLTFNSGKTLAIENKIYAKDQRRQLFRYSKYNKERSRIYYLNLFGTSPEEQSYHPLELGKDFEIISYKTHITNWLENCLENSQNEFLVQSSLKQYLILIQKMTDTMDKTREDELKKVILHNIDAAKHIAHNYNDIIYNIREGFRLAISNKLKSSVSSEYVVTEGYSASYHFSQIFIKLVDDKNAKIEFGIESFSGKGNDGGKLYIGILDRLHIPLEIEYINQNEDKRLSQWWPVRRVLKTRDGNSFHLNSENLLKKLGDADTTFFTDAVQYVTEQAVTFIKEYTPTLKEIHKASLIEKPNLETDFQN</sequence>
<comment type="caution">
    <text evidence="1">The sequence shown here is derived from an EMBL/GenBank/DDBJ whole genome shotgun (WGS) entry which is preliminary data.</text>
</comment>
<evidence type="ECO:0000313" key="1">
    <source>
        <dbReference type="EMBL" id="MFC4636364.1"/>
    </source>
</evidence>
<organism evidence="1 2">
    <name type="scientific">Dokdonia ponticola</name>
    <dbReference type="NCBI Taxonomy" id="2041041"/>
    <lineage>
        <taxon>Bacteria</taxon>
        <taxon>Pseudomonadati</taxon>
        <taxon>Bacteroidota</taxon>
        <taxon>Flavobacteriia</taxon>
        <taxon>Flavobacteriales</taxon>
        <taxon>Flavobacteriaceae</taxon>
        <taxon>Dokdonia</taxon>
    </lineage>
</organism>
<dbReference type="Proteomes" id="UP001596043">
    <property type="component" value="Unassembled WGS sequence"/>
</dbReference>
<keyword evidence="2" id="KW-1185">Reference proteome</keyword>
<reference evidence="2" key="1">
    <citation type="journal article" date="2019" name="Int. J. Syst. Evol. Microbiol.">
        <title>The Global Catalogue of Microorganisms (GCM) 10K type strain sequencing project: providing services to taxonomists for standard genome sequencing and annotation.</title>
        <authorList>
            <consortium name="The Broad Institute Genomics Platform"/>
            <consortium name="The Broad Institute Genome Sequencing Center for Infectious Disease"/>
            <person name="Wu L."/>
            <person name="Ma J."/>
        </authorList>
    </citation>
    <scope>NUCLEOTIDE SEQUENCE [LARGE SCALE GENOMIC DNA]</scope>
    <source>
        <strain evidence="2">YJ-61-S</strain>
    </source>
</reference>
<gene>
    <name evidence="1" type="ORF">ACFO3O_20830</name>
</gene>